<gene>
    <name evidence="2" type="ORF">MIM_c05110</name>
</gene>
<reference evidence="2 3" key="1">
    <citation type="journal article" date="2014" name="Microbiology">
        <title>Unravelling the complete genome sequence of Advenella mimigardefordensis strain DPN7T and novel insights in the catabolism of the xenobiotic polythioester precursor 3,3'-dithiodipropionate.</title>
        <authorList>
            <person name="Wubbeler J.H."/>
            <person name="Hiessl S."/>
            <person name="Schuldes J."/>
            <person name="Thurmer A."/>
            <person name="Daniel R."/>
            <person name="Steinbuchel A."/>
        </authorList>
    </citation>
    <scope>NUCLEOTIDE SEQUENCE [LARGE SCALE GENOMIC DNA]</scope>
    <source>
        <strain evidence="3">DSM 17166 / LMG 22922 / DPN7</strain>
    </source>
</reference>
<protein>
    <submittedName>
        <fullName evidence="2">Uncharacterized protein</fullName>
    </submittedName>
</protein>
<evidence type="ECO:0000256" key="1">
    <source>
        <dbReference type="SAM" id="Phobius"/>
    </source>
</evidence>
<dbReference type="OrthoDB" id="8689641at2"/>
<evidence type="ECO:0000313" key="3">
    <source>
        <dbReference type="Proteomes" id="UP000019095"/>
    </source>
</evidence>
<proteinExistence type="predicted"/>
<dbReference type="STRING" id="1247726.MIM_c05110"/>
<accession>W0PAU1</accession>
<dbReference type="HOGENOM" id="CLU_2314136_0_0_4"/>
<evidence type="ECO:0000313" key="2">
    <source>
        <dbReference type="EMBL" id="AHG62612.1"/>
    </source>
</evidence>
<dbReference type="AlphaFoldDB" id="W0PAU1"/>
<dbReference type="PATRIC" id="fig|1247726.3.peg.555"/>
<feature type="transmembrane region" description="Helical" evidence="1">
    <location>
        <begin position="79"/>
        <end position="101"/>
    </location>
</feature>
<keyword evidence="1" id="KW-0812">Transmembrane</keyword>
<organism evidence="2 3">
    <name type="scientific">Advenella mimigardefordensis (strain DSM 17166 / LMG 22922 / DPN7)</name>
    <dbReference type="NCBI Taxonomy" id="1247726"/>
    <lineage>
        <taxon>Bacteria</taxon>
        <taxon>Pseudomonadati</taxon>
        <taxon>Pseudomonadota</taxon>
        <taxon>Betaproteobacteria</taxon>
        <taxon>Burkholderiales</taxon>
        <taxon>Alcaligenaceae</taxon>
    </lineage>
</organism>
<dbReference type="EMBL" id="CP003915">
    <property type="protein sequence ID" value="AHG62612.1"/>
    <property type="molecule type" value="Genomic_DNA"/>
</dbReference>
<keyword evidence="1" id="KW-1133">Transmembrane helix</keyword>
<dbReference type="Proteomes" id="UP000019095">
    <property type="component" value="Chromosome"/>
</dbReference>
<dbReference type="KEGG" id="amim:MIM_c05110"/>
<keyword evidence="3" id="KW-1185">Reference proteome</keyword>
<dbReference type="RefSeq" id="WP_025371217.1">
    <property type="nucleotide sequence ID" value="NZ_CP003915.1"/>
</dbReference>
<keyword evidence="1" id="KW-0472">Membrane</keyword>
<sequence length="102" mass="10470">MQNDTLFPALQRVYPSVKGTPFVEQGRAKSVTVADAVSVLAPAADTGNSAYFAAGTQSMLADSTSTIFLASALGRLAPVLGVLMLLWGLIAWSAGWLGAIAG</sequence>
<name>W0PAU1_ADVMD</name>